<comment type="caution">
    <text evidence="2">The sequence shown here is derived from an EMBL/GenBank/DDBJ whole genome shotgun (WGS) entry which is preliminary data.</text>
</comment>
<evidence type="ECO:0000313" key="2">
    <source>
        <dbReference type="EMBL" id="MCI07686.1"/>
    </source>
</evidence>
<name>A0A392P8V3_9FABA</name>
<organism evidence="2 3">
    <name type="scientific">Trifolium medium</name>
    <dbReference type="NCBI Taxonomy" id="97028"/>
    <lineage>
        <taxon>Eukaryota</taxon>
        <taxon>Viridiplantae</taxon>
        <taxon>Streptophyta</taxon>
        <taxon>Embryophyta</taxon>
        <taxon>Tracheophyta</taxon>
        <taxon>Spermatophyta</taxon>
        <taxon>Magnoliopsida</taxon>
        <taxon>eudicotyledons</taxon>
        <taxon>Gunneridae</taxon>
        <taxon>Pentapetalae</taxon>
        <taxon>rosids</taxon>
        <taxon>fabids</taxon>
        <taxon>Fabales</taxon>
        <taxon>Fabaceae</taxon>
        <taxon>Papilionoideae</taxon>
        <taxon>50 kb inversion clade</taxon>
        <taxon>NPAAA clade</taxon>
        <taxon>Hologalegina</taxon>
        <taxon>IRL clade</taxon>
        <taxon>Trifolieae</taxon>
        <taxon>Trifolium</taxon>
    </lineage>
</organism>
<reference evidence="2 3" key="1">
    <citation type="journal article" date="2018" name="Front. Plant Sci.">
        <title>Red Clover (Trifolium pratense) and Zigzag Clover (T. medium) - A Picture of Genomic Similarities and Differences.</title>
        <authorList>
            <person name="Dluhosova J."/>
            <person name="Istvanek J."/>
            <person name="Nedelnik J."/>
            <person name="Repkova J."/>
        </authorList>
    </citation>
    <scope>NUCLEOTIDE SEQUENCE [LARGE SCALE GENOMIC DNA]</scope>
    <source>
        <strain evidence="3">cv. 10/8</strain>
        <tissue evidence="2">Leaf</tissue>
    </source>
</reference>
<dbReference type="Proteomes" id="UP000265520">
    <property type="component" value="Unassembled WGS sequence"/>
</dbReference>
<evidence type="ECO:0000313" key="3">
    <source>
        <dbReference type="Proteomes" id="UP000265520"/>
    </source>
</evidence>
<dbReference type="AlphaFoldDB" id="A0A392P8V3"/>
<protein>
    <submittedName>
        <fullName evidence="2">Uncharacterized protein</fullName>
    </submittedName>
</protein>
<sequence length="56" mass="6560">MTSMAEVPTQKCHPAQKKDYILSSESELEQRNRALRKSAQENKHDYQDKENGRRVV</sequence>
<proteinExistence type="predicted"/>
<accession>A0A392P8V3</accession>
<evidence type="ECO:0000256" key="1">
    <source>
        <dbReference type="SAM" id="MobiDB-lite"/>
    </source>
</evidence>
<feature type="region of interest" description="Disordered" evidence="1">
    <location>
        <begin position="1"/>
        <end position="56"/>
    </location>
</feature>
<feature type="compositionally biased region" description="Basic and acidic residues" evidence="1">
    <location>
        <begin position="28"/>
        <end position="56"/>
    </location>
</feature>
<keyword evidence="3" id="KW-1185">Reference proteome</keyword>
<dbReference type="EMBL" id="LXQA010066281">
    <property type="protein sequence ID" value="MCI07686.1"/>
    <property type="molecule type" value="Genomic_DNA"/>
</dbReference>